<sequence length="291" mass="32105">MFNTLVVLVGVCWRVASSKVVGGAVLPHGDFAYNPELARNGSWVVHVGAIVAGKYIQSLEADVIVLITPHGQAVSNDFAIYTNSKLHGSTVIENETITAQGTVATDIVDDLFTSGLCRNCTKLSTFENSEPQPIRWGEIIPLHFLPKEPRFIIISVPSKRHESTSDMTPELVELGEGLFTYFESRPERFAFVGSSDLAHTHLESGPYGFSKTAKPFDDAVCKWASDPLKNGHLLLNFARKLVDQALSCGYSSLVVLHSLMVAGYKFEKYEWNPQQLACAHPTYYGMLVSFF</sequence>
<accession>A0A7S2S8F6</accession>
<dbReference type="EMBL" id="HBHK01018013">
    <property type="protein sequence ID" value="CAD9692716.1"/>
    <property type="molecule type" value="Transcribed_RNA"/>
</dbReference>
<feature type="signal peptide" evidence="1">
    <location>
        <begin position="1"/>
        <end position="18"/>
    </location>
</feature>
<dbReference type="Gene3D" id="3.40.830.10">
    <property type="entry name" value="LigB-like"/>
    <property type="match status" value="1"/>
</dbReference>
<proteinExistence type="predicted"/>
<name>A0A7S2S8F6_9STRA</name>
<protein>
    <recommendedName>
        <fullName evidence="3">Extradiol ring-cleavage dioxygenase class III enzyme subunit B domain-containing protein</fullName>
    </recommendedName>
</protein>
<dbReference type="SUPFAM" id="SSF53213">
    <property type="entry name" value="LigB-like"/>
    <property type="match status" value="1"/>
</dbReference>
<reference evidence="2" key="1">
    <citation type="submission" date="2021-01" db="EMBL/GenBank/DDBJ databases">
        <authorList>
            <person name="Corre E."/>
            <person name="Pelletier E."/>
            <person name="Niang G."/>
            <person name="Scheremetjew M."/>
            <person name="Finn R."/>
            <person name="Kale V."/>
            <person name="Holt S."/>
            <person name="Cochrane G."/>
            <person name="Meng A."/>
            <person name="Brown T."/>
            <person name="Cohen L."/>
        </authorList>
    </citation>
    <scope>NUCLEOTIDE SEQUENCE</scope>
    <source>
        <strain evidence="2">NY070348D</strain>
    </source>
</reference>
<dbReference type="AlphaFoldDB" id="A0A7S2S8F6"/>
<keyword evidence="1" id="KW-0732">Signal</keyword>
<evidence type="ECO:0008006" key="3">
    <source>
        <dbReference type="Google" id="ProtNLM"/>
    </source>
</evidence>
<gene>
    <name evidence="2" type="ORF">QSP1433_LOCUS11452</name>
</gene>
<organism evidence="2">
    <name type="scientific">Mucochytrium quahogii</name>
    <dbReference type="NCBI Taxonomy" id="96639"/>
    <lineage>
        <taxon>Eukaryota</taxon>
        <taxon>Sar</taxon>
        <taxon>Stramenopiles</taxon>
        <taxon>Bigyra</taxon>
        <taxon>Labyrinthulomycetes</taxon>
        <taxon>Thraustochytrida</taxon>
        <taxon>Thraustochytriidae</taxon>
        <taxon>Mucochytrium</taxon>
    </lineage>
</organism>
<evidence type="ECO:0000256" key="1">
    <source>
        <dbReference type="SAM" id="SignalP"/>
    </source>
</evidence>
<feature type="chain" id="PRO_5031246705" description="Extradiol ring-cleavage dioxygenase class III enzyme subunit B domain-containing protein" evidence="1">
    <location>
        <begin position="19"/>
        <end position="291"/>
    </location>
</feature>
<evidence type="ECO:0000313" key="2">
    <source>
        <dbReference type="EMBL" id="CAD9692716.1"/>
    </source>
</evidence>